<evidence type="ECO:0000313" key="2">
    <source>
        <dbReference type="Proteomes" id="UP001356308"/>
    </source>
</evidence>
<protein>
    <submittedName>
        <fullName evidence="1">Uncharacterized protein</fullName>
    </submittedName>
</protein>
<organism evidence="1 2">
    <name type="scientific">Maribacter cobaltidurans</name>
    <dbReference type="NCBI Taxonomy" id="1178778"/>
    <lineage>
        <taxon>Bacteria</taxon>
        <taxon>Pseudomonadati</taxon>
        <taxon>Bacteroidota</taxon>
        <taxon>Flavobacteriia</taxon>
        <taxon>Flavobacteriales</taxon>
        <taxon>Flavobacteriaceae</taxon>
        <taxon>Maribacter</taxon>
    </lineage>
</organism>
<dbReference type="RefSeq" id="WP_272652242.1">
    <property type="nucleotide sequence ID" value="NZ_JAZDDG010000007.1"/>
</dbReference>
<gene>
    <name evidence="1" type="ORF">V1I91_15885</name>
</gene>
<evidence type="ECO:0000313" key="1">
    <source>
        <dbReference type="EMBL" id="MEE1977563.1"/>
    </source>
</evidence>
<comment type="caution">
    <text evidence="1">The sequence shown here is derived from an EMBL/GenBank/DDBJ whole genome shotgun (WGS) entry which is preliminary data.</text>
</comment>
<accession>A0ABU7IXK8</accession>
<name>A0ABU7IXK8_9FLAO</name>
<dbReference type="EMBL" id="JAZDDG010000007">
    <property type="protein sequence ID" value="MEE1977563.1"/>
    <property type="molecule type" value="Genomic_DNA"/>
</dbReference>
<dbReference type="Proteomes" id="UP001356308">
    <property type="component" value="Unassembled WGS sequence"/>
</dbReference>
<keyword evidence="2" id="KW-1185">Reference proteome</keyword>
<sequence length="60" mass="6849">MEQNKNPFKILQGDLKDVPPEMRKKVMADVARAKLIMDMARLFTSNYGALIKGLLKTNKK</sequence>
<reference evidence="1 2" key="1">
    <citation type="submission" date="2024-01" db="EMBL/GenBank/DDBJ databases">
        <title>Maribacter spp. originated from different algae showed divergent polysaccharides utilization ability.</title>
        <authorList>
            <person name="Wang H."/>
            <person name="Wu Y."/>
        </authorList>
    </citation>
    <scope>NUCLEOTIDE SEQUENCE [LARGE SCALE GENOMIC DNA]</scope>
    <source>
        <strain evidence="1 2">PR1</strain>
    </source>
</reference>
<proteinExistence type="predicted"/>